<dbReference type="Gramene" id="GBG61397">
    <property type="protein sequence ID" value="GBG61397"/>
    <property type="gene ID" value="CBR_g20428"/>
</dbReference>
<dbReference type="InterPro" id="IPR036298">
    <property type="entry name" value="Chalcone_isomerase_sf"/>
</dbReference>
<organism evidence="3 4">
    <name type="scientific">Chara braunii</name>
    <name type="common">Braun's stonewort</name>
    <dbReference type="NCBI Taxonomy" id="69332"/>
    <lineage>
        <taxon>Eukaryota</taxon>
        <taxon>Viridiplantae</taxon>
        <taxon>Streptophyta</taxon>
        <taxon>Charophyceae</taxon>
        <taxon>Charales</taxon>
        <taxon>Characeae</taxon>
        <taxon>Chara</taxon>
    </lineage>
</organism>
<evidence type="ECO:0000313" key="4">
    <source>
        <dbReference type="Proteomes" id="UP000265515"/>
    </source>
</evidence>
<name>A0A388JUF2_CHABU</name>
<accession>A0A388JUF2</accession>
<feature type="domain" description="Chalcone isomerase" evidence="2">
    <location>
        <begin position="49"/>
        <end position="220"/>
    </location>
</feature>
<protein>
    <recommendedName>
        <fullName evidence="2">Chalcone isomerase domain-containing protein</fullName>
    </recommendedName>
</protein>
<dbReference type="Gene3D" id="3.50.70.10">
    <property type="match status" value="1"/>
</dbReference>
<dbReference type="AlphaFoldDB" id="A0A388JUF2"/>
<dbReference type="SUPFAM" id="SSF54626">
    <property type="entry name" value="Chalcone isomerase"/>
    <property type="match status" value="1"/>
</dbReference>
<dbReference type="PANTHER" id="PTHR47284">
    <property type="entry name" value="FATTY-ACID-BINDING PROTEIN 2"/>
    <property type="match status" value="1"/>
</dbReference>
<proteinExistence type="inferred from homology"/>
<comment type="similarity">
    <text evidence="1">Belongs to the chalcone isomerase family.</text>
</comment>
<sequence length="247" mass="28170">MEDPKDIYWSPLTRKVNSDGSIIEPSTGFRFPVLLRSDVDVQDNAYRVLAGVGFRDKSLLRLKTIIVYAFGFYVKPENLRSVLGKKYAGVAPDVLKFRTEFYDDLLSHELDMTVRVVVNYKRLRMDMVRSAFNISLRNRLRKITGSDSDAGLGCFFDYLRDDLRMKKGTVIDFRWLPGGRLTTEVSGKELGTIVSPSLCRAFFDMYIGEPPVLQATKEEIGESFARILNCDRMGRPKQLCAQTKDHS</sequence>
<dbReference type="InterPro" id="IPR016087">
    <property type="entry name" value="Chalcone_isomerase"/>
</dbReference>
<dbReference type="OrthoDB" id="2019049at2759"/>
<dbReference type="InterPro" id="IPR016089">
    <property type="entry name" value="Chalcone_isomerase_bundle_sf"/>
</dbReference>
<dbReference type="Gene3D" id="1.10.890.20">
    <property type="match status" value="1"/>
</dbReference>
<comment type="caution">
    <text evidence="3">The sequence shown here is derived from an EMBL/GenBank/DDBJ whole genome shotgun (WGS) entry which is preliminary data.</text>
</comment>
<dbReference type="Pfam" id="PF16035">
    <property type="entry name" value="Chalcone_2"/>
    <property type="match status" value="1"/>
</dbReference>
<dbReference type="Proteomes" id="UP000265515">
    <property type="component" value="Unassembled WGS sequence"/>
</dbReference>
<keyword evidence="4" id="KW-1185">Reference proteome</keyword>
<gene>
    <name evidence="3" type="ORF">CBR_g20428</name>
</gene>
<evidence type="ECO:0000256" key="1">
    <source>
        <dbReference type="ARBA" id="ARBA00007166"/>
    </source>
</evidence>
<evidence type="ECO:0000313" key="3">
    <source>
        <dbReference type="EMBL" id="GBG61397.1"/>
    </source>
</evidence>
<dbReference type="EMBL" id="BFEA01000019">
    <property type="protein sequence ID" value="GBG61397.1"/>
    <property type="molecule type" value="Genomic_DNA"/>
</dbReference>
<dbReference type="GO" id="GO:0016872">
    <property type="term" value="F:intramolecular lyase activity"/>
    <property type="evidence" value="ECO:0007669"/>
    <property type="project" value="InterPro"/>
</dbReference>
<dbReference type="GO" id="GO:0005504">
    <property type="term" value="F:fatty acid binding"/>
    <property type="evidence" value="ECO:0007669"/>
    <property type="project" value="TreeGrafter"/>
</dbReference>
<dbReference type="OMA" id="YACGLYV"/>
<dbReference type="GO" id="GO:0009570">
    <property type="term" value="C:chloroplast stroma"/>
    <property type="evidence" value="ECO:0007669"/>
    <property type="project" value="TreeGrafter"/>
</dbReference>
<evidence type="ECO:0000259" key="2">
    <source>
        <dbReference type="Pfam" id="PF16035"/>
    </source>
</evidence>
<reference evidence="3 4" key="1">
    <citation type="journal article" date="2018" name="Cell">
        <title>The Chara Genome: Secondary Complexity and Implications for Plant Terrestrialization.</title>
        <authorList>
            <person name="Nishiyama T."/>
            <person name="Sakayama H."/>
            <person name="Vries J.D."/>
            <person name="Buschmann H."/>
            <person name="Saint-Marcoux D."/>
            <person name="Ullrich K.K."/>
            <person name="Haas F.B."/>
            <person name="Vanderstraeten L."/>
            <person name="Becker D."/>
            <person name="Lang D."/>
            <person name="Vosolsobe S."/>
            <person name="Rombauts S."/>
            <person name="Wilhelmsson P.K.I."/>
            <person name="Janitza P."/>
            <person name="Kern R."/>
            <person name="Heyl A."/>
            <person name="Rumpler F."/>
            <person name="Villalobos L.I.A.C."/>
            <person name="Clay J.M."/>
            <person name="Skokan R."/>
            <person name="Toyoda A."/>
            <person name="Suzuki Y."/>
            <person name="Kagoshima H."/>
            <person name="Schijlen E."/>
            <person name="Tajeshwar N."/>
            <person name="Catarino B."/>
            <person name="Hetherington A.J."/>
            <person name="Saltykova A."/>
            <person name="Bonnot C."/>
            <person name="Breuninger H."/>
            <person name="Symeonidi A."/>
            <person name="Radhakrishnan G.V."/>
            <person name="Van Nieuwerburgh F."/>
            <person name="Deforce D."/>
            <person name="Chang C."/>
            <person name="Karol K.G."/>
            <person name="Hedrich R."/>
            <person name="Ulvskov P."/>
            <person name="Glockner G."/>
            <person name="Delwiche C.F."/>
            <person name="Petrasek J."/>
            <person name="Van de Peer Y."/>
            <person name="Friml J."/>
            <person name="Beilby M."/>
            <person name="Dolan L."/>
            <person name="Kohara Y."/>
            <person name="Sugano S."/>
            <person name="Fujiyama A."/>
            <person name="Delaux P.-M."/>
            <person name="Quint M."/>
            <person name="TheiBen G."/>
            <person name="Hagemann M."/>
            <person name="Harholt J."/>
            <person name="Dunand C."/>
            <person name="Zachgo S."/>
            <person name="Langdale J."/>
            <person name="Maumus F."/>
            <person name="Straeten D.V.D."/>
            <person name="Gould S.B."/>
            <person name="Rensing S.A."/>
        </authorList>
    </citation>
    <scope>NUCLEOTIDE SEQUENCE [LARGE SCALE GENOMIC DNA]</scope>
    <source>
        <strain evidence="3 4">S276</strain>
    </source>
</reference>
<dbReference type="InterPro" id="IPR016088">
    <property type="entry name" value="Chalcone_isomerase_3-sand"/>
</dbReference>
<dbReference type="PANTHER" id="PTHR47284:SF3">
    <property type="entry name" value="FATTY-ACID-BINDING PROTEIN 2"/>
    <property type="match status" value="1"/>
</dbReference>